<organism evidence="1">
    <name type="scientific">marine sediment metagenome</name>
    <dbReference type="NCBI Taxonomy" id="412755"/>
    <lineage>
        <taxon>unclassified sequences</taxon>
        <taxon>metagenomes</taxon>
        <taxon>ecological metagenomes</taxon>
    </lineage>
</organism>
<accession>A0A0F9QFZ6</accession>
<comment type="caution">
    <text evidence="1">The sequence shown here is derived from an EMBL/GenBank/DDBJ whole genome shotgun (WGS) entry which is preliminary data.</text>
</comment>
<gene>
    <name evidence="1" type="ORF">LCGC14_1019650</name>
</gene>
<name>A0A0F9QFZ6_9ZZZZ</name>
<dbReference type="EMBL" id="LAZR01004065">
    <property type="protein sequence ID" value="KKN12121.1"/>
    <property type="molecule type" value="Genomic_DNA"/>
</dbReference>
<proteinExistence type="predicted"/>
<evidence type="ECO:0000313" key="1">
    <source>
        <dbReference type="EMBL" id="KKN12121.1"/>
    </source>
</evidence>
<reference evidence="1" key="1">
    <citation type="journal article" date="2015" name="Nature">
        <title>Complex archaea that bridge the gap between prokaryotes and eukaryotes.</title>
        <authorList>
            <person name="Spang A."/>
            <person name="Saw J.H."/>
            <person name="Jorgensen S.L."/>
            <person name="Zaremba-Niedzwiedzka K."/>
            <person name="Martijn J."/>
            <person name="Lind A.E."/>
            <person name="van Eijk R."/>
            <person name="Schleper C."/>
            <person name="Guy L."/>
            <person name="Ettema T.J."/>
        </authorList>
    </citation>
    <scope>NUCLEOTIDE SEQUENCE</scope>
</reference>
<protein>
    <submittedName>
        <fullName evidence="1">Uncharacterized protein</fullName>
    </submittedName>
</protein>
<dbReference type="AlphaFoldDB" id="A0A0F9QFZ6"/>
<sequence length="130" mass="14651">MPAGLSLPVGVNGNGGVRVIDGVEQDDKIVRMALADNSSNNAFQQGIGLGPFPVFRIDDAQTKILIIQRIREIFRALEKEERFKLREETVLFKNEVEGELVLEFQYLSLRADQERTFSTTVNPQGFTPRQ</sequence>